<accession>A0A5P2UPA0</accession>
<protein>
    <submittedName>
        <fullName evidence="2">AIPR protein</fullName>
    </submittedName>
</protein>
<feature type="domain" description="Abortive phage infection protein C-terminal" evidence="1">
    <location>
        <begin position="279"/>
        <end position="467"/>
    </location>
</feature>
<evidence type="ECO:0000313" key="3">
    <source>
        <dbReference type="Proteomes" id="UP000326831"/>
    </source>
</evidence>
<dbReference type="InterPro" id="IPR018891">
    <property type="entry name" value="AIPR_C"/>
</dbReference>
<dbReference type="Proteomes" id="UP000326831">
    <property type="component" value="Chromosome"/>
</dbReference>
<dbReference type="OrthoDB" id="9806213at2"/>
<reference evidence="2 3" key="1">
    <citation type="submission" date="2017-09" db="EMBL/GenBank/DDBJ databases">
        <authorList>
            <person name="Lee N."/>
            <person name="Cho B.-K."/>
        </authorList>
    </citation>
    <scope>NUCLEOTIDE SEQUENCE [LARGE SCALE GENOMIC DNA]</scope>
    <source>
        <strain evidence="2 3">ATCC 27467</strain>
    </source>
</reference>
<dbReference type="KEGG" id="ssub:CP968_22740"/>
<evidence type="ECO:0000313" key="2">
    <source>
        <dbReference type="EMBL" id="QEU80720.1"/>
    </source>
</evidence>
<dbReference type="AlphaFoldDB" id="A0A5P2UPA0"/>
<proteinExistence type="predicted"/>
<sequence length="591" mass="66297">MHPKRILRRAVALCGSGVRSCVVASNDLVLIDQVLKQRAAVSPLLADKIFEVFACEQAVTTGDLSLEEIQAGVIGGGGDGAIDGVFVFLNERLLAEEDETPPPADVPRGSRLLLWLVQAKREKSFTETAIDLAASSTRRLLDLEETEEDLLELYGAELVANVSRFRRTLTTIVTRNPQVEVRFSYVSRGEVSDVNSKVEKKARDLESAFAAKFTGGVGKVEFIGVSELWQRSNQVRSYTLELPYAESITHGASHIALVTLRDYLGFISDEEGALRRHIFDWNVRDYEGGVEVNREIRDSLLDHSAPQFWWLNNGVTITCSRAWTVGGKVFSLDDVQIVNGLQTSHTVHEALRDLLHQEPDHPSFSGLIQVRILKTNNMEERDKVIRATNRQTKVHDASLHATDDNQRKIEAFFLEHDWFYDRRKNYYRNLGKPANRIIGIPLLAQALAAMGFSEPHSARSRPSSLLKSPSNYRKYFSATTPLPVYLWLARQQRIVDEFLANDVHPSERTDLRFHLAMLSAAELLGSAVHNPQQLRKLSDQESHSDEDSLFSLLYLLIRERDAFSAATESSFDKIAKGPGFVPVLLRAAGHK</sequence>
<keyword evidence="3" id="KW-1185">Reference proteome</keyword>
<gene>
    <name evidence="2" type="ORF">CP968_22740</name>
</gene>
<dbReference type="Pfam" id="PF10592">
    <property type="entry name" value="AIPR"/>
    <property type="match status" value="1"/>
</dbReference>
<name>A0A5P2UPA0_9ACTN</name>
<evidence type="ECO:0000259" key="1">
    <source>
        <dbReference type="Pfam" id="PF10592"/>
    </source>
</evidence>
<organism evidence="2 3">
    <name type="scientific">Streptomyces subrutilus</name>
    <dbReference type="NCBI Taxonomy" id="36818"/>
    <lineage>
        <taxon>Bacteria</taxon>
        <taxon>Bacillati</taxon>
        <taxon>Actinomycetota</taxon>
        <taxon>Actinomycetes</taxon>
        <taxon>Kitasatosporales</taxon>
        <taxon>Streptomycetaceae</taxon>
        <taxon>Streptomyces</taxon>
    </lineage>
</organism>
<dbReference type="EMBL" id="CP023701">
    <property type="protein sequence ID" value="QEU80720.1"/>
    <property type="molecule type" value="Genomic_DNA"/>
</dbReference>